<dbReference type="RefSeq" id="WP_112665883.1">
    <property type="nucleotide sequence ID" value="NZ_QKVO01000022.1"/>
</dbReference>
<protein>
    <submittedName>
        <fullName evidence="2">Uncharacterized protein</fullName>
    </submittedName>
</protein>
<dbReference type="Proteomes" id="UP000249762">
    <property type="component" value="Unassembled WGS sequence"/>
</dbReference>
<name>A0A328PP46_9MOLU</name>
<proteinExistence type="predicted"/>
<sequence length="227" mass="25018">MFKVVLKFVLPVTVAGAGGATAFGPSSKNPQSVVSNLSTTLDSSSSRTQAEVTLPAPVVSQPAQQVVVETQALSSEPEHIEEIAEKFEATTTGNCRVVNDQQSTIDKLPKEQIYISFVCQNPRVSQAILTDWHGFFPQALFKGGQVDFSENKQFDIGVTEEDNEDEDYLEDGSYKTTFKSKEFSTTSPIIGRWSDDIVDDTEDNPVYKVRLQGNPHSVEYAYLTYSS</sequence>
<dbReference type="AlphaFoldDB" id="A0A328PP46"/>
<keyword evidence="3" id="KW-1185">Reference proteome</keyword>
<feature type="signal peptide" evidence="1">
    <location>
        <begin position="1"/>
        <end position="22"/>
    </location>
</feature>
<comment type="caution">
    <text evidence="2">The sequence shown here is derived from an EMBL/GenBank/DDBJ whole genome shotgun (WGS) entry which is preliminary data.</text>
</comment>
<organism evidence="2 3">
    <name type="scientific">Mycoplasma wenyonii</name>
    <dbReference type="NCBI Taxonomy" id="65123"/>
    <lineage>
        <taxon>Bacteria</taxon>
        <taxon>Bacillati</taxon>
        <taxon>Mycoplasmatota</taxon>
        <taxon>Mollicutes</taxon>
        <taxon>Mycoplasmataceae</taxon>
        <taxon>Mycoplasma</taxon>
    </lineage>
</organism>
<reference evidence="3" key="1">
    <citation type="submission" date="2018-06" db="EMBL/GenBank/DDBJ databases">
        <authorList>
            <person name="Martinez Ocampo F."/>
            <person name="Quiroz Castaneda R.E."/>
            <person name="Rojas Lopez X."/>
        </authorList>
    </citation>
    <scope>NUCLEOTIDE SEQUENCE [LARGE SCALE GENOMIC DNA]</scope>
    <source>
        <strain evidence="3">INIFAP02</strain>
    </source>
</reference>
<evidence type="ECO:0000313" key="2">
    <source>
        <dbReference type="EMBL" id="RAO94788.1"/>
    </source>
</evidence>
<dbReference type="EMBL" id="QKVO01000022">
    <property type="protein sequence ID" value="RAO94788.1"/>
    <property type="molecule type" value="Genomic_DNA"/>
</dbReference>
<accession>A0A328PP46</accession>
<evidence type="ECO:0000256" key="1">
    <source>
        <dbReference type="SAM" id="SignalP"/>
    </source>
</evidence>
<gene>
    <name evidence="2" type="ORF">DNK47_03160</name>
</gene>
<evidence type="ECO:0000313" key="3">
    <source>
        <dbReference type="Proteomes" id="UP000249762"/>
    </source>
</evidence>
<dbReference type="OrthoDB" id="9854484at2"/>
<keyword evidence="1" id="KW-0732">Signal</keyword>
<feature type="chain" id="PRO_5016389465" evidence="1">
    <location>
        <begin position="23"/>
        <end position="227"/>
    </location>
</feature>